<dbReference type="Proteomes" id="UP001178507">
    <property type="component" value="Unassembled WGS sequence"/>
</dbReference>
<sequence length="231" mass="24408">MVVALAAALRDLGGHLEVREPLERTAARLDACRTSLGPVPAQADILDDGVPQVLATQPGLCIVYKPSGWVVNVNSDTAAGLGGEDTWEGDQAAPKLTSWLSSLAPWSPISGEASAQHGILHRLDLETSGPLLCATSYGGYIAALLQFALRRVSKAFRATRPKRRTRLAVPVEHPELAAAQEYVCLCKGWFPREAGDGSAGQSGMFIADAQAQCLDTPLLYGVHQALSPGEA</sequence>
<organism evidence="1 2">
    <name type="scientific">Effrenium voratum</name>
    <dbReference type="NCBI Taxonomy" id="2562239"/>
    <lineage>
        <taxon>Eukaryota</taxon>
        <taxon>Sar</taxon>
        <taxon>Alveolata</taxon>
        <taxon>Dinophyceae</taxon>
        <taxon>Suessiales</taxon>
        <taxon>Symbiodiniaceae</taxon>
        <taxon>Effrenium</taxon>
    </lineage>
</organism>
<evidence type="ECO:0000313" key="1">
    <source>
        <dbReference type="EMBL" id="CAJ1401336.1"/>
    </source>
</evidence>
<dbReference type="Gene3D" id="3.30.2350.10">
    <property type="entry name" value="Pseudouridine synthase"/>
    <property type="match status" value="1"/>
</dbReference>
<keyword evidence="2" id="KW-1185">Reference proteome</keyword>
<evidence type="ECO:0008006" key="3">
    <source>
        <dbReference type="Google" id="ProtNLM"/>
    </source>
</evidence>
<name>A0AA36J8X6_9DINO</name>
<dbReference type="SUPFAM" id="SSF55120">
    <property type="entry name" value="Pseudouridine synthase"/>
    <property type="match status" value="1"/>
</dbReference>
<dbReference type="AlphaFoldDB" id="A0AA36J8X6"/>
<accession>A0AA36J8X6</accession>
<dbReference type="InterPro" id="IPR020103">
    <property type="entry name" value="PsdUridine_synth_cat_dom_sf"/>
</dbReference>
<protein>
    <recommendedName>
        <fullName evidence="3">Pseudouridine synthase RsuA/RluA-like domain-containing protein</fullName>
    </recommendedName>
</protein>
<dbReference type="EMBL" id="CAUJNA010003410">
    <property type="protein sequence ID" value="CAJ1401336.1"/>
    <property type="molecule type" value="Genomic_DNA"/>
</dbReference>
<dbReference type="GO" id="GO:0003723">
    <property type="term" value="F:RNA binding"/>
    <property type="evidence" value="ECO:0007669"/>
    <property type="project" value="InterPro"/>
</dbReference>
<dbReference type="GO" id="GO:0009982">
    <property type="term" value="F:pseudouridine synthase activity"/>
    <property type="evidence" value="ECO:0007669"/>
    <property type="project" value="InterPro"/>
</dbReference>
<proteinExistence type="predicted"/>
<reference evidence="1" key="1">
    <citation type="submission" date="2023-08" db="EMBL/GenBank/DDBJ databases">
        <authorList>
            <person name="Chen Y."/>
            <person name="Shah S."/>
            <person name="Dougan E. K."/>
            <person name="Thang M."/>
            <person name="Chan C."/>
        </authorList>
    </citation>
    <scope>NUCLEOTIDE SEQUENCE</scope>
</reference>
<comment type="caution">
    <text evidence="1">The sequence shown here is derived from an EMBL/GenBank/DDBJ whole genome shotgun (WGS) entry which is preliminary data.</text>
</comment>
<gene>
    <name evidence="1" type="ORF">EVOR1521_LOCUS24505</name>
</gene>
<evidence type="ECO:0000313" key="2">
    <source>
        <dbReference type="Proteomes" id="UP001178507"/>
    </source>
</evidence>
<dbReference type="GO" id="GO:0001522">
    <property type="term" value="P:pseudouridine synthesis"/>
    <property type="evidence" value="ECO:0007669"/>
    <property type="project" value="InterPro"/>
</dbReference>